<protein>
    <submittedName>
        <fullName evidence="2">Uncharacterized protein</fullName>
    </submittedName>
</protein>
<dbReference type="STRING" id="1640674.SAMN05216323_103525"/>
<accession>A0A1G6MBH4</accession>
<evidence type="ECO:0000313" key="3">
    <source>
        <dbReference type="Proteomes" id="UP000199452"/>
    </source>
</evidence>
<dbReference type="Proteomes" id="UP000199452">
    <property type="component" value="Unassembled WGS sequence"/>
</dbReference>
<keyword evidence="1" id="KW-0812">Transmembrane</keyword>
<reference evidence="2 3" key="1">
    <citation type="submission" date="2016-09" db="EMBL/GenBank/DDBJ databases">
        <authorList>
            <person name="Capua I."/>
            <person name="De Benedictis P."/>
            <person name="Joannis T."/>
            <person name="Lombin L.H."/>
            <person name="Cattoli G."/>
        </authorList>
    </citation>
    <scope>NUCLEOTIDE SEQUENCE [LARGE SCALE GENOMIC DNA]</scope>
    <source>
        <strain evidence="2 3">A7P-90m</strain>
    </source>
</reference>
<organism evidence="2 3">
    <name type="scientific">Williamwhitmania taraxaci</name>
    <dbReference type="NCBI Taxonomy" id="1640674"/>
    <lineage>
        <taxon>Bacteria</taxon>
        <taxon>Pseudomonadati</taxon>
        <taxon>Bacteroidota</taxon>
        <taxon>Bacteroidia</taxon>
        <taxon>Bacteroidales</taxon>
        <taxon>Williamwhitmaniaceae</taxon>
        <taxon>Williamwhitmania</taxon>
    </lineage>
</organism>
<evidence type="ECO:0000256" key="1">
    <source>
        <dbReference type="SAM" id="Phobius"/>
    </source>
</evidence>
<dbReference type="EMBL" id="FMYP01000035">
    <property type="protein sequence ID" value="SDC52781.1"/>
    <property type="molecule type" value="Genomic_DNA"/>
</dbReference>
<name>A0A1G6MBH4_9BACT</name>
<sequence length="79" mass="8818">MSQTPAPDDIIDKSKLSQRELLILLSDKVDSMIKNDDKQKADYIDLLVRVTKVETHMKVIAAAWGVASIVISIIINLLK</sequence>
<keyword evidence="3" id="KW-1185">Reference proteome</keyword>
<dbReference type="OrthoDB" id="9911683at2"/>
<keyword evidence="1" id="KW-1133">Transmembrane helix</keyword>
<feature type="transmembrane region" description="Helical" evidence="1">
    <location>
        <begin position="59"/>
        <end position="78"/>
    </location>
</feature>
<gene>
    <name evidence="2" type="ORF">SAMN05216323_103525</name>
</gene>
<proteinExistence type="predicted"/>
<dbReference type="AlphaFoldDB" id="A0A1G6MBH4"/>
<keyword evidence="1" id="KW-0472">Membrane</keyword>
<dbReference type="RefSeq" id="WP_092438601.1">
    <property type="nucleotide sequence ID" value="NZ_FMYP01000035.1"/>
</dbReference>
<evidence type="ECO:0000313" key="2">
    <source>
        <dbReference type="EMBL" id="SDC52781.1"/>
    </source>
</evidence>